<proteinExistence type="predicted"/>
<keyword evidence="2" id="KW-1185">Reference proteome</keyword>
<organism evidence="1 2">
    <name type="scientific">Ensifer adhaerens</name>
    <name type="common">Sinorhizobium morelense</name>
    <dbReference type="NCBI Taxonomy" id="106592"/>
    <lineage>
        <taxon>Bacteria</taxon>
        <taxon>Pseudomonadati</taxon>
        <taxon>Pseudomonadota</taxon>
        <taxon>Alphaproteobacteria</taxon>
        <taxon>Hyphomicrobiales</taxon>
        <taxon>Rhizobiaceae</taxon>
        <taxon>Sinorhizobium/Ensifer group</taxon>
        <taxon>Ensifer</taxon>
    </lineage>
</organism>
<comment type="caution">
    <text evidence="1">The sequence shown here is derived from an EMBL/GenBank/DDBJ whole genome shotgun (WGS) entry which is preliminary data.</text>
</comment>
<sequence length="114" mass="11982">MKLYIAAALAAAIGLSGCVSNEPATGKAAEKLTQTCKNYGFKPGTDAFASCYLQLDQKRIEDNNKTAMAISGTLSNMGDNMRQNSSSSRSTTCTSTPQSTWVGGPVSHVSTTCY</sequence>
<evidence type="ECO:0000313" key="1">
    <source>
        <dbReference type="EMBL" id="MBP1874013.1"/>
    </source>
</evidence>
<dbReference type="EMBL" id="JAGGJR010000005">
    <property type="protein sequence ID" value="MBP1874013.1"/>
    <property type="molecule type" value="Genomic_DNA"/>
</dbReference>
<accession>A0ACC5SZF3</accession>
<reference evidence="1" key="1">
    <citation type="submission" date="2021-03" db="EMBL/GenBank/DDBJ databases">
        <title>Genomic Encyclopedia of Type Strains, Phase IV (KMG-IV): sequencing the most valuable type-strain genomes for metagenomic binning, comparative biology and taxonomic classification.</title>
        <authorList>
            <person name="Goeker M."/>
        </authorList>
    </citation>
    <scope>NUCLEOTIDE SEQUENCE</scope>
    <source>
        <strain evidence="1">DSM 18131</strain>
    </source>
</reference>
<dbReference type="Proteomes" id="UP000823773">
    <property type="component" value="Unassembled WGS sequence"/>
</dbReference>
<gene>
    <name evidence="1" type="ORF">J2Z19_003732</name>
</gene>
<protein>
    <submittedName>
        <fullName evidence="1">Uncharacterized protein</fullName>
    </submittedName>
</protein>
<name>A0ACC5SZF3_ENSAD</name>
<evidence type="ECO:0000313" key="2">
    <source>
        <dbReference type="Proteomes" id="UP000823773"/>
    </source>
</evidence>